<accession>A0A266Q517</accession>
<protein>
    <submittedName>
        <fullName evidence="5">Histidine kinase</fullName>
    </submittedName>
</protein>
<evidence type="ECO:0000259" key="4">
    <source>
        <dbReference type="PROSITE" id="PS50894"/>
    </source>
</evidence>
<dbReference type="RefSeq" id="WP_078042712.1">
    <property type="nucleotide sequence ID" value="NZ_NHNI01000002.1"/>
</dbReference>
<keyword evidence="5" id="KW-0418">Kinase</keyword>
<feature type="modified residue" description="Phosphohistidine" evidence="2">
    <location>
        <position position="55"/>
    </location>
</feature>
<name>A0A266Q517_9GAMM</name>
<dbReference type="PROSITE" id="PS50894">
    <property type="entry name" value="HPT"/>
    <property type="match status" value="1"/>
</dbReference>
<feature type="domain" description="HPt" evidence="4">
    <location>
        <begin position="16"/>
        <end position="109"/>
    </location>
</feature>
<evidence type="ECO:0000256" key="1">
    <source>
        <dbReference type="ARBA" id="ARBA00023012"/>
    </source>
</evidence>
<organism evidence="5 6">
    <name type="scientific">Cellvibrio mixtus</name>
    <dbReference type="NCBI Taxonomy" id="39650"/>
    <lineage>
        <taxon>Bacteria</taxon>
        <taxon>Pseudomonadati</taxon>
        <taxon>Pseudomonadota</taxon>
        <taxon>Gammaproteobacteria</taxon>
        <taxon>Cellvibrionales</taxon>
        <taxon>Cellvibrionaceae</taxon>
        <taxon>Cellvibrio</taxon>
    </lineage>
</organism>
<dbReference type="SMART" id="SM00073">
    <property type="entry name" value="HPT"/>
    <property type="match status" value="1"/>
</dbReference>
<dbReference type="GO" id="GO:0000160">
    <property type="term" value="P:phosphorelay signal transduction system"/>
    <property type="evidence" value="ECO:0007669"/>
    <property type="project" value="UniProtKB-KW"/>
</dbReference>
<comment type="caution">
    <text evidence="5">The sequence shown here is derived from an EMBL/GenBank/DDBJ whole genome shotgun (WGS) entry which is preliminary data.</text>
</comment>
<dbReference type="CDD" id="cd00088">
    <property type="entry name" value="HPT"/>
    <property type="match status" value="1"/>
</dbReference>
<reference evidence="6" key="1">
    <citation type="submission" date="2017-05" db="EMBL/GenBank/DDBJ databases">
        <authorList>
            <person name="Barney B.M."/>
        </authorList>
    </citation>
    <scope>NUCLEOTIDE SEQUENCE [LARGE SCALE GENOMIC DNA]</scope>
    <source>
        <strain evidence="6">PSBB022</strain>
    </source>
</reference>
<dbReference type="InterPro" id="IPR008207">
    <property type="entry name" value="Sig_transdc_His_kin_Hpt_dom"/>
</dbReference>
<evidence type="ECO:0000256" key="2">
    <source>
        <dbReference type="PROSITE-ProRule" id="PRU00110"/>
    </source>
</evidence>
<dbReference type="AlphaFoldDB" id="A0A266Q517"/>
<dbReference type="GO" id="GO:0004672">
    <property type="term" value="F:protein kinase activity"/>
    <property type="evidence" value="ECO:0007669"/>
    <property type="project" value="UniProtKB-ARBA"/>
</dbReference>
<sequence>MEHLDYDTLDTLRQVMEDDFGLLIDTFIQDSNDRILALRDVISGTDPDPIRRAAHSFKGSSSNVGAIRLMALCSSLEKKAVSNKLEQLEQDLEAIEQEFAQVQELLRALD</sequence>
<dbReference type="EMBL" id="NHNI01000002">
    <property type="protein sequence ID" value="OZY84968.1"/>
    <property type="molecule type" value="Genomic_DNA"/>
</dbReference>
<proteinExistence type="predicted"/>
<keyword evidence="2" id="KW-0597">Phosphoprotein</keyword>
<dbReference type="SUPFAM" id="SSF47226">
    <property type="entry name" value="Histidine-containing phosphotransfer domain, HPT domain"/>
    <property type="match status" value="1"/>
</dbReference>
<evidence type="ECO:0000313" key="5">
    <source>
        <dbReference type="EMBL" id="OZY84968.1"/>
    </source>
</evidence>
<dbReference type="Pfam" id="PF01627">
    <property type="entry name" value="Hpt"/>
    <property type="match status" value="1"/>
</dbReference>
<keyword evidence="1" id="KW-0902">Two-component regulatory system</keyword>
<keyword evidence="5" id="KW-0808">Transferase</keyword>
<evidence type="ECO:0000256" key="3">
    <source>
        <dbReference type="SAM" id="Coils"/>
    </source>
</evidence>
<dbReference type="Proteomes" id="UP000216101">
    <property type="component" value="Unassembled WGS sequence"/>
</dbReference>
<gene>
    <name evidence="5" type="ORF">CBP51_17580</name>
</gene>
<evidence type="ECO:0000313" key="6">
    <source>
        <dbReference type="Proteomes" id="UP000216101"/>
    </source>
</evidence>
<keyword evidence="3" id="KW-0175">Coiled coil</keyword>
<dbReference type="InterPro" id="IPR036641">
    <property type="entry name" value="HPT_dom_sf"/>
</dbReference>
<keyword evidence="6" id="KW-1185">Reference proteome</keyword>
<feature type="coiled-coil region" evidence="3">
    <location>
        <begin position="78"/>
        <end position="105"/>
    </location>
</feature>
<dbReference type="Gene3D" id="1.20.120.160">
    <property type="entry name" value="HPT domain"/>
    <property type="match status" value="1"/>
</dbReference>